<organism evidence="2 3">
    <name type="scientific">Nonomuraea pusilla</name>
    <dbReference type="NCBI Taxonomy" id="46177"/>
    <lineage>
        <taxon>Bacteria</taxon>
        <taxon>Bacillati</taxon>
        <taxon>Actinomycetota</taxon>
        <taxon>Actinomycetes</taxon>
        <taxon>Streptosporangiales</taxon>
        <taxon>Streptosporangiaceae</taxon>
        <taxon>Nonomuraea</taxon>
    </lineage>
</organism>
<sequence>MPIRDVLILTMAGALSGAVMTALKLGSGAPWPDALSWGLGAAGATFATVWTMLNGRSGSNR</sequence>
<feature type="transmembrane region" description="Helical" evidence="1">
    <location>
        <begin position="34"/>
        <end position="53"/>
    </location>
</feature>
<proteinExistence type="predicted"/>
<keyword evidence="1" id="KW-0472">Membrane</keyword>
<dbReference type="Proteomes" id="UP000198953">
    <property type="component" value="Unassembled WGS sequence"/>
</dbReference>
<dbReference type="RefSeq" id="WP_091105107.1">
    <property type="nucleotide sequence ID" value="NZ_FOBF01000025.1"/>
</dbReference>
<name>A0A1H8FZ09_9ACTN</name>
<keyword evidence="3" id="KW-1185">Reference proteome</keyword>
<evidence type="ECO:0000313" key="2">
    <source>
        <dbReference type="EMBL" id="SEN36966.1"/>
    </source>
</evidence>
<dbReference type="AlphaFoldDB" id="A0A1H8FZ09"/>
<evidence type="ECO:0000256" key="1">
    <source>
        <dbReference type="SAM" id="Phobius"/>
    </source>
</evidence>
<protein>
    <submittedName>
        <fullName evidence="2">Uncharacterized protein</fullName>
    </submittedName>
</protein>
<reference evidence="2 3" key="1">
    <citation type="submission" date="2016-10" db="EMBL/GenBank/DDBJ databases">
        <authorList>
            <person name="de Groot N.N."/>
        </authorList>
    </citation>
    <scope>NUCLEOTIDE SEQUENCE [LARGE SCALE GENOMIC DNA]</scope>
    <source>
        <strain evidence="2 3">DSM 43357</strain>
    </source>
</reference>
<accession>A0A1H8FZ09</accession>
<keyword evidence="1" id="KW-0812">Transmembrane</keyword>
<keyword evidence="1" id="KW-1133">Transmembrane helix</keyword>
<evidence type="ECO:0000313" key="3">
    <source>
        <dbReference type="Proteomes" id="UP000198953"/>
    </source>
</evidence>
<dbReference type="EMBL" id="FOBF01000025">
    <property type="protein sequence ID" value="SEN36966.1"/>
    <property type="molecule type" value="Genomic_DNA"/>
</dbReference>
<gene>
    <name evidence="2" type="ORF">SAMN05660976_07410</name>
</gene>